<dbReference type="PANTHER" id="PTHR46137">
    <property type="entry name" value="OS05G0310600 PROTEIN"/>
    <property type="match status" value="1"/>
</dbReference>
<dbReference type="Proteomes" id="UP001652623">
    <property type="component" value="Chromosome 4"/>
</dbReference>
<gene>
    <name evidence="4" type="primary">LOC107415643</name>
</gene>
<dbReference type="Gene3D" id="3.90.1720.10">
    <property type="entry name" value="endopeptidase domain like (from Nostoc punctiforme)"/>
    <property type="match status" value="1"/>
</dbReference>
<evidence type="ECO:0000313" key="3">
    <source>
        <dbReference type="Proteomes" id="UP001652623"/>
    </source>
</evidence>
<keyword evidence="1" id="KW-0472">Membrane</keyword>
<dbReference type="GeneID" id="107415643"/>
<keyword evidence="1" id="KW-1133">Transmembrane helix</keyword>
<feature type="transmembrane region" description="Helical" evidence="1">
    <location>
        <begin position="627"/>
        <end position="648"/>
    </location>
</feature>
<name>A0ABM3IFF6_ZIZJJ</name>
<feature type="transmembrane region" description="Helical" evidence="1">
    <location>
        <begin position="396"/>
        <end position="415"/>
    </location>
</feature>
<feature type="transmembrane region" description="Helical" evidence="1">
    <location>
        <begin position="52"/>
        <end position="72"/>
    </location>
</feature>
<evidence type="ECO:0000256" key="1">
    <source>
        <dbReference type="SAM" id="Phobius"/>
    </source>
</evidence>
<feature type="transmembrane region" description="Helical" evidence="1">
    <location>
        <begin position="427"/>
        <end position="444"/>
    </location>
</feature>
<organism evidence="3 4">
    <name type="scientific">Ziziphus jujuba</name>
    <name type="common">Chinese jujube</name>
    <name type="synonym">Ziziphus sativa</name>
    <dbReference type="NCBI Taxonomy" id="326968"/>
    <lineage>
        <taxon>Eukaryota</taxon>
        <taxon>Viridiplantae</taxon>
        <taxon>Streptophyta</taxon>
        <taxon>Embryophyta</taxon>
        <taxon>Tracheophyta</taxon>
        <taxon>Spermatophyta</taxon>
        <taxon>Magnoliopsida</taxon>
        <taxon>eudicotyledons</taxon>
        <taxon>Gunneridae</taxon>
        <taxon>Pentapetalae</taxon>
        <taxon>rosids</taxon>
        <taxon>fabids</taxon>
        <taxon>Rosales</taxon>
        <taxon>Rhamnaceae</taxon>
        <taxon>Paliureae</taxon>
        <taxon>Ziziphus</taxon>
    </lineage>
</organism>
<dbReference type="Pfam" id="PF04970">
    <property type="entry name" value="LRAT"/>
    <property type="match status" value="1"/>
</dbReference>
<evidence type="ECO:0000313" key="4">
    <source>
        <dbReference type="RefSeq" id="XP_048327287.2"/>
    </source>
</evidence>
<keyword evidence="1" id="KW-0812">Transmembrane</keyword>
<accession>A0ABM3IFF6</accession>
<evidence type="ECO:0000259" key="2">
    <source>
        <dbReference type="PROSITE" id="PS51934"/>
    </source>
</evidence>
<dbReference type="PROSITE" id="PS51934">
    <property type="entry name" value="LRAT"/>
    <property type="match status" value="1"/>
</dbReference>
<dbReference type="InterPro" id="IPR007053">
    <property type="entry name" value="LRAT_dom"/>
</dbReference>
<proteinExistence type="predicted"/>
<reference evidence="4" key="1">
    <citation type="submission" date="2025-08" db="UniProtKB">
        <authorList>
            <consortium name="RefSeq"/>
        </authorList>
    </citation>
    <scope>IDENTIFICATION</scope>
    <source>
        <tissue evidence="4">Seedling</tissue>
    </source>
</reference>
<feature type="transmembrane region" description="Helical" evidence="1">
    <location>
        <begin position="540"/>
        <end position="560"/>
    </location>
</feature>
<feature type="domain" description="LRAT" evidence="2">
    <location>
        <begin position="244"/>
        <end position="386"/>
    </location>
</feature>
<keyword evidence="3" id="KW-1185">Reference proteome</keyword>
<feature type="transmembrane region" description="Helical" evidence="1">
    <location>
        <begin position="566"/>
        <end position="585"/>
    </location>
</feature>
<dbReference type="PANTHER" id="PTHR46137:SF3">
    <property type="entry name" value="OS05G0310600 PROTEIN"/>
    <property type="match status" value="1"/>
</dbReference>
<protein>
    <submittedName>
        <fullName evidence="4">Uncharacterized protein LOC107415643 isoform X1</fullName>
    </submittedName>
</protein>
<sequence length="649" mass="73972">MGVVLKKLRIRKLLSRKIEILHRNNVRSWRKQLKPIKQRSFTRKRKSTRSRCGDLLLLLLYFTCFGSILNIIRRFVSNKVLREQLKPRNEVYTGRHADHGRPVMYLRSGASPWGIFRFPHKVNCMFQALSQVLLSVCQSCGTIWRVPSNMIQREELKPRGHIYILRRAYNYSYHGWRAAIRFLNASLIDLSGLVDLLFGFPLFQVLLSECWNCGMIWGVLLNKIWRVLSNKIQMEEVECGDHIYTWRRAYSYAHHGIYVGDGMVIHYTRGGGLDRIIFSSSPSRHSNGTNPISSDQSRLDRVICSSIDDFLSGGELYRFEYGVNLPLFIAKTRGGTCTLARSDPPNDVLDRAYSLLENGFGKYHLFGNNCEDFAIYCKTGIHLVDNNFSIGRSGQAASFLVAIGALISSIIALFVDNMYSVGRTRQAASLLVAISAFLSSIIRCPTVRITSQHFIGRRGQTPSFLVYINAFVSSTVRSPTVIIAGQHFIVGYSIYSACRWASDIGIRRNVSKAANSRLAEEETSGYGVSIKFNLAFLKGLALDILVFAAWWICCYVLELTTDITSFQLGWIILTSTIWRVLFVPVDPAEKEDRNRYFNFDLSIDLRIRFISVKTVWLGLLNMLPNRAACWCLITLVSLLVWLFCCSMMY</sequence>
<dbReference type="RefSeq" id="XP_048327287.2">
    <property type="nucleotide sequence ID" value="XM_048471330.2"/>
</dbReference>